<evidence type="ECO:0000259" key="2">
    <source>
        <dbReference type="Pfam" id="PF01243"/>
    </source>
</evidence>
<dbReference type="Gene3D" id="2.30.110.10">
    <property type="entry name" value="Electron Transport, Fmn-binding Protein, Chain A"/>
    <property type="match status" value="1"/>
</dbReference>
<feature type="compositionally biased region" description="Basic and acidic residues" evidence="1">
    <location>
        <begin position="1"/>
        <end position="11"/>
    </location>
</feature>
<dbReference type="Proteomes" id="UP000190637">
    <property type="component" value="Unassembled WGS sequence"/>
</dbReference>
<protein>
    <recommendedName>
        <fullName evidence="2">Pyridoxamine 5'-phosphate oxidase N-terminal domain-containing protein</fullName>
    </recommendedName>
</protein>
<gene>
    <name evidence="3" type="ORF">SAMN02745673_04295</name>
</gene>
<dbReference type="EMBL" id="FUWS01000013">
    <property type="protein sequence ID" value="SKA34430.1"/>
    <property type="molecule type" value="Genomic_DNA"/>
</dbReference>
<feature type="region of interest" description="Disordered" evidence="1">
    <location>
        <begin position="1"/>
        <end position="28"/>
    </location>
</feature>
<dbReference type="AlphaFoldDB" id="A0A1T4T1P4"/>
<dbReference type="SUPFAM" id="SSF50475">
    <property type="entry name" value="FMN-binding split barrel"/>
    <property type="match status" value="1"/>
</dbReference>
<dbReference type="InterPro" id="IPR012349">
    <property type="entry name" value="Split_barrel_FMN-bd"/>
</dbReference>
<feature type="compositionally biased region" description="Basic and acidic residues" evidence="1">
    <location>
        <begin position="202"/>
        <end position="213"/>
    </location>
</feature>
<reference evidence="3 4" key="1">
    <citation type="submission" date="2017-02" db="EMBL/GenBank/DDBJ databases">
        <authorList>
            <person name="Peterson S.W."/>
        </authorList>
    </citation>
    <scope>NUCLEOTIDE SEQUENCE [LARGE SCALE GENOMIC DNA]</scope>
    <source>
        <strain evidence="3 4">DSM 45154</strain>
    </source>
</reference>
<dbReference type="Pfam" id="PF01243">
    <property type="entry name" value="PNPOx_N"/>
    <property type="match status" value="1"/>
</dbReference>
<feature type="domain" description="Pyridoxamine 5'-phosphate oxidase N-terminal" evidence="2">
    <location>
        <begin position="54"/>
        <end position="153"/>
    </location>
</feature>
<evidence type="ECO:0000313" key="4">
    <source>
        <dbReference type="Proteomes" id="UP000190637"/>
    </source>
</evidence>
<feature type="region of interest" description="Disordered" evidence="1">
    <location>
        <begin position="196"/>
        <end position="230"/>
    </location>
</feature>
<evidence type="ECO:0000313" key="3">
    <source>
        <dbReference type="EMBL" id="SKA34430.1"/>
    </source>
</evidence>
<dbReference type="InterPro" id="IPR011576">
    <property type="entry name" value="Pyridox_Oxase_N"/>
</dbReference>
<proteinExistence type="predicted"/>
<accession>A0A1T4T1P4</accession>
<name>A0A1T4T1P4_9ACTN</name>
<dbReference type="PANTHER" id="PTHR42815:SF2">
    <property type="entry name" value="FAD-BINDING, PUTATIVE (AFU_ORTHOLOGUE AFUA_6G07600)-RELATED"/>
    <property type="match status" value="1"/>
</dbReference>
<dbReference type="STRING" id="1122192.SAMN02745673_04295"/>
<organism evidence="3 4">
    <name type="scientific">Marinactinospora thermotolerans DSM 45154</name>
    <dbReference type="NCBI Taxonomy" id="1122192"/>
    <lineage>
        <taxon>Bacteria</taxon>
        <taxon>Bacillati</taxon>
        <taxon>Actinomycetota</taxon>
        <taxon>Actinomycetes</taxon>
        <taxon>Streptosporangiales</taxon>
        <taxon>Nocardiopsidaceae</taxon>
        <taxon>Marinactinospora</taxon>
    </lineage>
</organism>
<dbReference type="PANTHER" id="PTHR42815">
    <property type="entry name" value="FAD-BINDING, PUTATIVE (AFU_ORTHOLOGUE AFUA_6G07600)-RELATED"/>
    <property type="match status" value="1"/>
</dbReference>
<evidence type="ECO:0000256" key="1">
    <source>
        <dbReference type="SAM" id="MobiDB-lite"/>
    </source>
</evidence>
<sequence length="230" mass="26200">MSETGDRRAHWQEQPGEDSGRLPGSAGEHHMQELYGTSERARRFYRDQVLDHLNPRMREFIARQEMVFVATSDSRGECDSSLRAGPPGFVHVIDRRTLAYPEYRGNGVLASVGNIRENPHIGLMFLDFERDHIGLHVNGRAAILDDVELRRHSPDLPEPAVPGQRAQMWVVARVEEAYIHCRKHIPRMRRVDAQEPANWGSDDMRRKGGDFFDAKGTPSPWSGDPLRTRG</sequence>
<keyword evidence="4" id="KW-1185">Reference proteome</keyword>